<proteinExistence type="predicted"/>
<dbReference type="EMBL" id="BKCJ010584903">
    <property type="protein sequence ID" value="GFB24894.1"/>
    <property type="molecule type" value="Genomic_DNA"/>
</dbReference>
<protein>
    <submittedName>
        <fullName evidence="1">Uncharacterized protein</fullName>
    </submittedName>
</protein>
<comment type="caution">
    <text evidence="1">The sequence shown here is derived from an EMBL/GenBank/DDBJ whole genome shotgun (WGS) entry which is preliminary data.</text>
</comment>
<sequence>MGVYGSVSVRRWCRVFPGDEGATVLGLGGKTCWDRWDQGSRFGLIAYLAPVASLLDFLRKMPVDPAFGADFQSCVDIVWFLTDF</sequence>
<organism evidence="1">
    <name type="scientific">Tanacetum cinerariifolium</name>
    <name type="common">Dalmatian daisy</name>
    <name type="synonym">Chrysanthemum cinerariifolium</name>
    <dbReference type="NCBI Taxonomy" id="118510"/>
    <lineage>
        <taxon>Eukaryota</taxon>
        <taxon>Viridiplantae</taxon>
        <taxon>Streptophyta</taxon>
        <taxon>Embryophyta</taxon>
        <taxon>Tracheophyta</taxon>
        <taxon>Spermatophyta</taxon>
        <taxon>Magnoliopsida</taxon>
        <taxon>eudicotyledons</taxon>
        <taxon>Gunneridae</taxon>
        <taxon>Pentapetalae</taxon>
        <taxon>asterids</taxon>
        <taxon>campanulids</taxon>
        <taxon>Asterales</taxon>
        <taxon>Asteraceae</taxon>
        <taxon>Asteroideae</taxon>
        <taxon>Anthemideae</taxon>
        <taxon>Anthemidinae</taxon>
        <taxon>Tanacetum</taxon>
    </lineage>
</organism>
<name>A0A699L4W5_TANCI</name>
<reference evidence="1" key="1">
    <citation type="journal article" date="2019" name="Sci. Rep.">
        <title>Draft genome of Tanacetum cinerariifolium, the natural source of mosquito coil.</title>
        <authorList>
            <person name="Yamashiro T."/>
            <person name="Shiraishi A."/>
            <person name="Satake H."/>
            <person name="Nakayama K."/>
        </authorList>
    </citation>
    <scope>NUCLEOTIDE SEQUENCE</scope>
</reference>
<accession>A0A699L4W5</accession>
<dbReference type="AlphaFoldDB" id="A0A699L4W5"/>
<gene>
    <name evidence="1" type="ORF">Tci_696865</name>
</gene>
<evidence type="ECO:0000313" key="1">
    <source>
        <dbReference type="EMBL" id="GFB24894.1"/>
    </source>
</evidence>